<feature type="compositionally biased region" description="Low complexity" evidence="1">
    <location>
        <begin position="570"/>
        <end position="585"/>
    </location>
</feature>
<dbReference type="Gene3D" id="3.40.50.12090">
    <property type="match status" value="2"/>
</dbReference>
<evidence type="ECO:0000313" key="3">
    <source>
        <dbReference type="EMBL" id="EHQ91877.1"/>
    </source>
</evidence>
<dbReference type="RefSeq" id="WP_007787017.1">
    <property type="nucleotide sequence ID" value="NZ_CM001441.1"/>
</dbReference>
<dbReference type="HOGENOM" id="CLU_304565_0_0_9"/>
<gene>
    <name evidence="3" type="ORF">DesyoDRAFT_4937</name>
</gene>
<dbReference type="Proteomes" id="UP000005104">
    <property type="component" value="Chromosome"/>
</dbReference>
<dbReference type="EMBL" id="CM001441">
    <property type="protein sequence ID" value="EHQ91877.1"/>
    <property type="molecule type" value="Genomic_DNA"/>
</dbReference>
<dbReference type="PANTHER" id="PTHR30032:SF8">
    <property type="entry name" value="GERMINATION-SPECIFIC N-ACETYLMURAMOYL-L-ALANINE AMIDASE"/>
    <property type="match status" value="1"/>
</dbReference>
<dbReference type="InterPro" id="IPR051922">
    <property type="entry name" value="Bact_Sporulation_Assoc"/>
</dbReference>
<feature type="region of interest" description="Disordered" evidence="1">
    <location>
        <begin position="569"/>
        <end position="631"/>
    </location>
</feature>
<name>H5XZH1_9FIRM</name>
<keyword evidence="2" id="KW-0732">Signal</keyword>
<dbReference type="InterPro" id="IPR007253">
    <property type="entry name" value="Cell_wall-bd_2"/>
</dbReference>
<dbReference type="OrthoDB" id="3268939at2"/>
<dbReference type="STRING" id="768710.DesyoDRAFT_4937"/>
<dbReference type="eggNOG" id="COG2247">
    <property type="taxonomic scope" value="Bacteria"/>
</dbReference>
<dbReference type="Pfam" id="PF04122">
    <property type="entry name" value="CW_binding_2"/>
    <property type="match status" value="3"/>
</dbReference>
<dbReference type="PANTHER" id="PTHR30032">
    <property type="entry name" value="N-ACETYLMURAMOYL-L-ALANINE AMIDASE-RELATED"/>
    <property type="match status" value="1"/>
</dbReference>
<organism evidence="3 4">
    <name type="scientific">Desulfosporosinus youngiae DSM 17734</name>
    <dbReference type="NCBI Taxonomy" id="768710"/>
    <lineage>
        <taxon>Bacteria</taxon>
        <taxon>Bacillati</taxon>
        <taxon>Bacillota</taxon>
        <taxon>Clostridia</taxon>
        <taxon>Eubacteriales</taxon>
        <taxon>Desulfitobacteriaceae</taxon>
        <taxon>Desulfosporosinus</taxon>
    </lineage>
</organism>
<evidence type="ECO:0000313" key="4">
    <source>
        <dbReference type="Proteomes" id="UP000005104"/>
    </source>
</evidence>
<feature type="compositionally biased region" description="Low complexity" evidence="1">
    <location>
        <begin position="597"/>
        <end position="607"/>
    </location>
</feature>
<feature type="signal peptide" evidence="2">
    <location>
        <begin position="1"/>
        <end position="30"/>
    </location>
</feature>
<keyword evidence="4" id="KW-1185">Reference proteome</keyword>
<dbReference type="AlphaFoldDB" id="H5XZH1"/>
<reference evidence="3 4" key="1">
    <citation type="submission" date="2011-11" db="EMBL/GenBank/DDBJ databases">
        <title>The Noncontiguous Finished genome of Desulfosporosinus youngiae DSM 17734.</title>
        <authorList>
            <consortium name="US DOE Joint Genome Institute (JGI-PGF)"/>
            <person name="Lucas S."/>
            <person name="Han J."/>
            <person name="Lapidus A."/>
            <person name="Cheng J.-F."/>
            <person name="Goodwin L."/>
            <person name="Pitluck S."/>
            <person name="Peters L."/>
            <person name="Ovchinnikova G."/>
            <person name="Lu M."/>
            <person name="Land M.L."/>
            <person name="Hauser L."/>
            <person name="Pester M."/>
            <person name="Spring S."/>
            <person name="Ollivier B."/>
            <person name="Rattei T."/>
            <person name="Klenk H.-P."/>
            <person name="Wagner M."/>
            <person name="Loy A."/>
            <person name="Woyke T.J."/>
        </authorList>
    </citation>
    <scope>NUCLEOTIDE SEQUENCE [LARGE SCALE GENOMIC DNA]</scope>
    <source>
        <strain evidence="3 4">DSM 17734</strain>
    </source>
</reference>
<feature type="chain" id="PRO_5003602189" evidence="2">
    <location>
        <begin position="31"/>
        <end position="930"/>
    </location>
</feature>
<protein>
    <submittedName>
        <fullName evidence="3">Cell wall-binding protein</fullName>
    </submittedName>
</protein>
<accession>H5XZH1</accession>
<sequence length="930" mass="94899">MKKKKQKLLNSCLAVAVALSATLAPGVANAATPDAVTRIGGYDQYATAALMAQKGWTGTSDSVVLSAGMTYSLVDALAAGPLAAKLKAPILLTDNGTTLNASAKAQLLRLKPTKVYITSGTAVIRQSVLDEIRAMGITPVELGGYDQYETSVNIAKEMANQGVNISKVVVAAGWLSPADALSIAPIAAAQGMPILTTTQGQLPASVKTYLDGIDDNVKNSYVVGGAAVVSDAVKGALPGKVSRHAGQTKYDTNVEILKSFAKHYKNDKVYVANGETLVDALSVVPLAAASGSPVVLVNQELGNATRDFVKLNMSTDDMVAVGGEVVVPSAGMSALTSAVAYSIDSETVGSTDKTTPMVLTDNVQLTGDNITLQNAQANYSVYVKGDNITLNNLTVKGTVFVDPGETGSATLDGVTAANIVVLSGASDSIHIKNTTAGVLTVDSSSNVRVEATGTTSIGDTVVRTFAIIDANGGSMGTVTITSTPGQDPVVELRGTFTEPVVVEGQVSLQAAAGAVVPSVIIKTENADQKVTLSGSFKAVEVQSQGKLALADNTVVETMKTTAKVDITIPSGSSIGSLDSGSTGTLVSGGGKVNGKNTSSTPSAPPSTGTGGSSGGGSGGGNSGGGDTPAAKAKVTSLTGATISGTQISISPSADVFKQPNIKVDQNATMKLSVVRSGSEYNLGSWALTNSSSGNDIFSVSNASNLNVLSTLTILRDTGIQSSEIFDAIDFHAVLTAAQGMTEANKNKVYDSIAAIFSQASGTSSSTAFYQALNLPGIYAAADTSTKNAIEDIVDAAIPAGVTVSASHLLGSSSAQAVANITQAGKMNLFVSGIDFQELFDELSTSPQKEAIFTAINFTAMYNAIEALPSGNKLQVYINMANIYQAALTVDTTDGINFGALIQLMITDQNVVKLTLTNSNGTTTYTVVKGS</sequence>
<feature type="compositionally biased region" description="Gly residues" evidence="1">
    <location>
        <begin position="608"/>
        <end position="626"/>
    </location>
</feature>
<evidence type="ECO:0000256" key="1">
    <source>
        <dbReference type="SAM" id="MobiDB-lite"/>
    </source>
</evidence>
<evidence type="ECO:0000256" key="2">
    <source>
        <dbReference type="SAM" id="SignalP"/>
    </source>
</evidence>
<proteinExistence type="predicted"/>